<feature type="domain" description="YcaO" evidence="1">
    <location>
        <begin position="306"/>
        <end position="662"/>
    </location>
</feature>
<name>A0A941GQQ4_NIACI</name>
<dbReference type="EMBL" id="JAGTPX010000024">
    <property type="protein sequence ID" value="MBR8671650.1"/>
    <property type="molecule type" value="Genomic_DNA"/>
</dbReference>
<dbReference type="PROSITE" id="PS51664">
    <property type="entry name" value="YCAO"/>
    <property type="match status" value="1"/>
</dbReference>
<sequence>MNNFRFIEYKEDSCLLKIDDKVWVTETLEPSLTVEIGNAIAEGKELNYDKELVNEVKEFLEANGIILDTDNQPLFYLSNNNLSFEDNLTMKTSSYNEFLNHEGIKIAVIMENSLSDIQEQIDKINKCTSPYVAILSLEDEYIISHVIKPNTPCLSCLYDRWIESHKQKYQYSQLHSNFTNSNENIEYILKEATLQLNKSSKEVKVINKYQLESQSHPIVAKESCHKCFGHVLDTSDINIKEVRTNIIDNGNRSVHPRDAIKNISIGPFSPITRIVENGDEDILKLPIFQSFIGAKPFKKTFTVHGGKGLSYYQAKMSALGEALERYNAQVHGNESMVLNSYNNISKQNKALNPELLCLDKEYPNIYNHNKKIEWILSKNITTNEECYLPANSVFFVYQPDDETLKFIPQDTTGLASGSIIEEAVYQGLCEIIERDAYAIYYRQHLEAPTIDINSIENINIRYLLDTLERENIKVHLKYLENDLGVHVVHSVTEHKSNEFPIYTHGAGASLNPNIAIQRAITESIQLRVSQQVLKKYETEMNDSENPYFTWGFGKKENVEPFLHSTGDKVIPFHTLENFCCNELSKNINIIVSNLKKNGYEVFAANLSRKDNPVKTVRVIVPGYQGTDDTLRRITDRMFKLPKMLGKSYTEKVENLNKFQIFS</sequence>
<dbReference type="AlphaFoldDB" id="A0A941GQQ4"/>
<gene>
    <name evidence="2" type="ORF">KD144_19115</name>
</gene>
<dbReference type="InterPro" id="IPR003776">
    <property type="entry name" value="YcaO-like_dom"/>
</dbReference>
<proteinExistence type="predicted"/>
<evidence type="ECO:0000313" key="2">
    <source>
        <dbReference type="EMBL" id="MBR8671650.1"/>
    </source>
</evidence>
<dbReference type="Gene3D" id="3.30.1330.230">
    <property type="match status" value="1"/>
</dbReference>
<dbReference type="PANTHER" id="PTHR37809:SF1">
    <property type="entry name" value="RIBOSOMAL PROTEIN S12 METHYLTHIOTRANSFERASE ACCESSORY FACTOR YCAO"/>
    <property type="match status" value="1"/>
</dbReference>
<organism evidence="2">
    <name type="scientific">Niallia circulans</name>
    <name type="common">Bacillus circulans</name>
    <dbReference type="NCBI Taxonomy" id="1397"/>
    <lineage>
        <taxon>Bacteria</taxon>
        <taxon>Bacillati</taxon>
        <taxon>Bacillota</taxon>
        <taxon>Bacilli</taxon>
        <taxon>Bacillales</taxon>
        <taxon>Bacillaceae</taxon>
        <taxon>Niallia</taxon>
    </lineage>
</organism>
<reference evidence="2" key="1">
    <citation type="submission" date="2021-04" db="EMBL/GenBank/DDBJ databases">
        <title>Genomic analysis of electroactive and textile dye degrading Bacillus circulans strain: DC10 isolated from constructed wetland-microbial fuel cells treating textile dye wastewaters.</title>
        <authorList>
            <person name="Patel D.U."/>
            <person name="Desai C.R."/>
        </authorList>
    </citation>
    <scope>NUCLEOTIDE SEQUENCE</scope>
    <source>
        <strain evidence="2">DC10</strain>
    </source>
</reference>
<dbReference type="PANTHER" id="PTHR37809">
    <property type="entry name" value="RIBOSOMAL PROTEIN S12 METHYLTHIOTRANSFERASE ACCESSORY FACTOR YCAO"/>
    <property type="match status" value="1"/>
</dbReference>
<accession>A0A941GQQ4</accession>
<comment type="caution">
    <text evidence="2">The sequence shown here is derived from an EMBL/GenBank/DDBJ whole genome shotgun (WGS) entry which is preliminary data.</text>
</comment>
<protein>
    <submittedName>
        <fullName evidence="2">YcaO-like family protein</fullName>
    </submittedName>
</protein>
<dbReference type="NCBIfam" id="TIGR00702">
    <property type="entry name" value="YcaO-type kinase domain"/>
    <property type="match status" value="1"/>
</dbReference>
<dbReference type="Pfam" id="PF02624">
    <property type="entry name" value="YcaO"/>
    <property type="match status" value="1"/>
</dbReference>
<dbReference type="RefSeq" id="WP_212120881.1">
    <property type="nucleotide sequence ID" value="NZ_JAGTPX020000010.1"/>
</dbReference>
<evidence type="ECO:0000259" key="1">
    <source>
        <dbReference type="PROSITE" id="PS51664"/>
    </source>
</evidence>